<evidence type="ECO:0000256" key="2">
    <source>
        <dbReference type="SAM" id="Phobius"/>
    </source>
</evidence>
<dbReference type="AlphaFoldDB" id="A0A9D9ID57"/>
<dbReference type="EMBL" id="JADIMB010000020">
    <property type="protein sequence ID" value="MBO8470444.1"/>
    <property type="molecule type" value="Genomic_DNA"/>
</dbReference>
<feature type="transmembrane region" description="Helical" evidence="2">
    <location>
        <begin position="54"/>
        <end position="72"/>
    </location>
</feature>
<comment type="caution">
    <text evidence="3">The sequence shown here is derived from an EMBL/GenBank/DDBJ whole genome shotgun (WGS) entry which is preliminary data.</text>
</comment>
<keyword evidence="2" id="KW-1133">Transmembrane helix</keyword>
<sequence length="199" mass="22192">MQESKMLMSEELEQMRLQYEALKEDIEKQKIINAEVMESIFRKNVGVLDSDRKLGVTVGIAAIPFVFAVCLLQGLDMWVAYALSAVFLVQIVWYIILYRRLGSAVTGQGDILDTALRLREFRKGYVLMNTVLWALVLGVFVVMGVEIYNAWSTPLKGLAAVGILCMMAIAGIGAEVLYGRRVLKACDGIIRRLEDGPRG</sequence>
<evidence type="ECO:0000256" key="1">
    <source>
        <dbReference type="SAM" id="Coils"/>
    </source>
</evidence>
<evidence type="ECO:0008006" key="5">
    <source>
        <dbReference type="Google" id="ProtNLM"/>
    </source>
</evidence>
<feature type="transmembrane region" description="Helical" evidence="2">
    <location>
        <begin position="126"/>
        <end position="151"/>
    </location>
</feature>
<feature type="coiled-coil region" evidence="1">
    <location>
        <begin position="5"/>
        <end position="32"/>
    </location>
</feature>
<organism evidence="3 4">
    <name type="scientific">Candidatus Cryptobacteroides faecavium</name>
    <dbReference type="NCBI Taxonomy" id="2840762"/>
    <lineage>
        <taxon>Bacteria</taxon>
        <taxon>Pseudomonadati</taxon>
        <taxon>Bacteroidota</taxon>
        <taxon>Bacteroidia</taxon>
        <taxon>Bacteroidales</taxon>
        <taxon>Candidatus Cryptobacteroides</taxon>
    </lineage>
</organism>
<reference evidence="3" key="1">
    <citation type="submission" date="2020-10" db="EMBL/GenBank/DDBJ databases">
        <authorList>
            <person name="Gilroy R."/>
        </authorList>
    </citation>
    <scope>NUCLEOTIDE SEQUENCE</scope>
    <source>
        <strain evidence="3">B2-22910</strain>
    </source>
</reference>
<keyword evidence="1" id="KW-0175">Coiled coil</keyword>
<evidence type="ECO:0000313" key="3">
    <source>
        <dbReference type="EMBL" id="MBO8470444.1"/>
    </source>
</evidence>
<gene>
    <name evidence="3" type="ORF">IAB82_01460</name>
</gene>
<evidence type="ECO:0000313" key="4">
    <source>
        <dbReference type="Proteomes" id="UP000823603"/>
    </source>
</evidence>
<name>A0A9D9ID57_9BACT</name>
<feature type="transmembrane region" description="Helical" evidence="2">
    <location>
        <begin position="78"/>
        <end position="97"/>
    </location>
</feature>
<proteinExistence type="predicted"/>
<feature type="transmembrane region" description="Helical" evidence="2">
    <location>
        <begin position="157"/>
        <end position="178"/>
    </location>
</feature>
<reference evidence="3" key="2">
    <citation type="journal article" date="2021" name="PeerJ">
        <title>Extensive microbial diversity within the chicken gut microbiome revealed by metagenomics and culture.</title>
        <authorList>
            <person name="Gilroy R."/>
            <person name="Ravi A."/>
            <person name="Getino M."/>
            <person name="Pursley I."/>
            <person name="Horton D.L."/>
            <person name="Alikhan N.F."/>
            <person name="Baker D."/>
            <person name="Gharbi K."/>
            <person name="Hall N."/>
            <person name="Watson M."/>
            <person name="Adriaenssens E.M."/>
            <person name="Foster-Nyarko E."/>
            <person name="Jarju S."/>
            <person name="Secka A."/>
            <person name="Antonio M."/>
            <person name="Oren A."/>
            <person name="Chaudhuri R.R."/>
            <person name="La Ragione R."/>
            <person name="Hildebrand F."/>
            <person name="Pallen M.J."/>
        </authorList>
    </citation>
    <scope>NUCLEOTIDE SEQUENCE</scope>
    <source>
        <strain evidence="3">B2-22910</strain>
    </source>
</reference>
<keyword evidence="2" id="KW-0472">Membrane</keyword>
<keyword evidence="2" id="KW-0812">Transmembrane</keyword>
<dbReference type="Proteomes" id="UP000823603">
    <property type="component" value="Unassembled WGS sequence"/>
</dbReference>
<accession>A0A9D9ID57</accession>
<protein>
    <recommendedName>
        <fullName evidence="5">Transmembrane protein</fullName>
    </recommendedName>
</protein>